<keyword evidence="1" id="KW-0812">Transmembrane</keyword>
<gene>
    <name evidence="2" type="ORF">CFOL_v3_12244</name>
</gene>
<feature type="transmembrane region" description="Helical" evidence="1">
    <location>
        <begin position="56"/>
        <end position="78"/>
    </location>
</feature>
<keyword evidence="1" id="KW-1133">Transmembrane helix</keyword>
<organism evidence="2 3">
    <name type="scientific">Cephalotus follicularis</name>
    <name type="common">Albany pitcher plant</name>
    <dbReference type="NCBI Taxonomy" id="3775"/>
    <lineage>
        <taxon>Eukaryota</taxon>
        <taxon>Viridiplantae</taxon>
        <taxon>Streptophyta</taxon>
        <taxon>Embryophyta</taxon>
        <taxon>Tracheophyta</taxon>
        <taxon>Spermatophyta</taxon>
        <taxon>Magnoliopsida</taxon>
        <taxon>eudicotyledons</taxon>
        <taxon>Gunneridae</taxon>
        <taxon>Pentapetalae</taxon>
        <taxon>rosids</taxon>
        <taxon>fabids</taxon>
        <taxon>Oxalidales</taxon>
        <taxon>Cephalotaceae</taxon>
        <taxon>Cephalotus</taxon>
    </lineage>
</organism>
<dbReference type="Proteomes" id="UP000187406">
    <property type="component" value="Unassembled WGS sequence"/>
</dbReference>
<dbReference type="EMBL" id="BDDD01000655">
    <property type="protein sequence ID" value="GAV68741.1"/>
    <property type="molecule type" value="Genomic_DNA"/>
</dbReference>
<sequence length="185" mass="21013">MSWLLNSIELALSPQYMMDSAKDIWDSIAQQFSQGNNYAQAYEISKQARQMRQGGCLLLLITLLSFTSGSSLILIVLISPLLLRNRLLIRGIQGMREFMSFSLALILSLIIFGFKFLVECRFPHYEKPIKCFSMRRLVAVLCCLLALLIVLLLSQCLGHLFLSLILSTTVHLFLNEPYFQTSLQG</sequence>
<accession>A0A1Q3BL61</accession>
<feature type="transmembrane region" description="Helical" evidence="1">
    <location>
        <begin position="98"/>
        <end position="118"/>
    </location>
</feature>
<dbReference type="InParanoid" id="A0A1Q3BL61"/>
<proteinExistence type="predicted"/>
<dbReference type="AlphaFoldDB" id="A0A1Q3BL61"/>
<keyword evidence="1" id="KW-0472">Membrane</keyword>
<name>A0A1Q3BL61_CEPFO</name>
<feature type="transmembrane region" description="Helical" evidence="1">
    <location>
        <begin position="138"/>
        <end position="166"/>
    </location>
</feature>
<keyword evidence="3" id="KW-1185">Reference proteome</keyword>
<protein>
    <submittedName>
        <fullName evidence="2">UBN2_3 domain-containing protein</fullName>
    </submittedName>
</protein>
<comment type="caution">
    <text evidence="2">The sequence shown here is derived from an EMBL/GenBank/DDBJ whole genome shotgun (WGS) entry which is preliminary data.</text>
</comment>
<reference evidence="3" key="1">
    <citation type="submission" date="2016-04" db="EMBL/GenBank/DDBJ databases">
        <title>Cephalotus genome sequencing.</title>
        <authorList>
            <person name="Fukushima K."/>
            <person name="Hasebe M."/>
            <person name="Fang X."/>
        </authorList>
    </citation>
    <scope>NUCLEOTIDE SEQUENCE [LARGE SCALE GENOMIC DNA]</scope>
    <source>
        <strain evidence="3">cv. St1</strain>
    </source>
</reference>
<evidence type="ECO:0000313" key="3">
    <source>
        <dbReference type="Proteomes" id="UP000187406"/>
    </source>
</evidence>
<evidence type="ECO:0000256" key="1">
    <source>
        <dbReference type="SAM" id="Phobius"/>
    </source>
</evidence>
<evidence type="ECO:0000313" key="2">
    <source>
        <dbReference type="EMBL" id="GAV68741.1"/>
    </source>
</evidence>